<dbReference type="Proteomes" id="UP000244855">
    <property type="component" value="Unassembled WGS sequence"/>
</dbReference>
<feature type="transmembrane region" description="Helical" evidence="2">
    <location>
        <begin position="118"/>
        <end position="139"/>
    </location>
</feature>
<dbReference type="OrthoDB" id="3350812at2759"/>
<evidence type="ECO:0000256" key="1">
    <source>
        <dbReference type="SAM" id="MobiDB-lite"/>
    </source>
</evidence>
<keyword evidence="4" id="KW-1185">Reference proteome</keyword>
<feature type="transmembrane region" description="Helical" evidence="2">
    <location>
        <begin position="75"/>
        <end position="98"/>
    </location>
</feature>
<dbReference type="AlphaFoldDB" id="A0A2V1E5I8"/>
<dbReference type="STRING" id="97972.A0A2V1E5I8"/>
<keyword evidence="2" id="KW-0812">Transmembrane</keyword>
<sequence length="261" mass="29073">MPTITNTHVIAPWGYNLLPSQKDVQAAWKFQIFSSIVVVIISLPADFTFIFQRRFTYATVLFVLNSVRVLYRDNLYLLIFMLLFLFAGPVFALTEACITTASNLPGNLGCIFGPSSPYIYVIFLLQASFDCVCFVLCVYKMAKLSQLFRIGQGGGFMGVSREMLNGGFVYYIPNVIIQIATIILTQQKGSEAQFLLPPAADGVASAQALRITRSLWRSEQKRKYQIHALTNVTSSGEQSTNTKYPSTHRRTIDSGYPASSV</sequence>
<dbReference type="EMBL" id="KZ805312">
    <property type="protein sequence ID" value="PVI05741.1"/>
    <property type="molecule type" value="Genomic_DNA"/>
</dbReference>
<feature type="transmembrane region" description="Helical" evidence="2">
    <location>
        <begin position="30"/>
        <end position="51"/>
    </location>
</feature>
<evidence type="ECO:0000313" key="3">
    <source>
        <dbReference type="EMBL" id="PVI05741.1"/>
    </source>
</evidence>
<feature type="region of interest" description="Disordered" evidence="1">
    <location>
        <begin position="235"/>
        <end position="261"/>
    </location>
</feature>
<proteinExistence type="predicted"/>
<name>A0A2V1E5I8_9PLEO</name>
<protein>
    <submittedName>
        <fullName evidence="3">Uncharacterized protein</fullName>
    </submittedName>
</protein>
<evidence type="ECO:0000256" key="2">
    <source>
        <dbReference type="SAM" id="Phobius"/>
    </source>
</evidence>
<gene>
    <name evidence="3" type="ORF">DM02DRAFT_623804</name>
</gene>
<keyword evidence="2" id="KW-1133">Transmembrane helix</keyword>
<evidence type="ECO:0000313" key="4">
    <source>
        <dbReference type="Proteomes" id="UP000244855"/>
    </source>
</evidence>
<organism evidence="3 4">
    <name type="scientific">Periconia macrospinosa</name>
    <dbReference type="NCBI Taxonomy" id="97972"/>
    <lineage>
        <taxon>Eukaryota</taxon>
        <taxon>Fungi</taxon>
        <taxon>Dikarya</taxon>
        <taxon>Ascomycota</taxon>
        <taxon>Pezizomycotina</taxon>
        <taxon>Dothideomycetes</taxon>
        <taxon>Pleosporomycetidae</taxon>
        <taxon>Pleosporales</taxon>
        <taxon>Massarineae</taxon>
        <taxon>Periconiaceae</taxon>
        <taxon>Periconia</taxon>
    </lineage>
</organism>
<keyword evidence="2" id="KW-0472">Membrane</keyword>
<feature type="compositionally biased region" description="Polar residues" evidence="1">
    <location>
        <begin position="235"/>
        <end position="245"/>
    </location>
</feature>
<reference evidence="3 4" key="1">
    <citation type="journal article" date="2018" name="Sci. Rep.">
        <title>Comparative genomics provides insights into the lifestyle and reveals functional heterogeneity of dark septate endophytic fungi.</title>
        <authorList>
            <person name="Knapp D.G."/>
            <person name="Nemeth J.B."/>
            <person name="Barry K."/>
            <person name="Hainaut M."/>
            <person name="Henrissat B."/>
            <person name="Johnson J."/>
            <person name="Kuo A."/>
            <person name="Lim J.H.P."/>
            <person name="Lipzen A."/>
            <person name="Nolan M."/>
            <person name="Ohm R.A."/>
            <person name="Tamas L."/>
            <person name="Grigoriev I.V."/>
            <person name="Spatafora J.W."/>
            <person name="Nagy L.G."/>
            <person name="Kovacs G.M."/>
        </authorList>
    </citation>
    <scope>NUCLEOTIDE SEQUENCE [LARGE SCALE GENOMIC DNA]</scope>
    <source>
        <strain evidence="3 4">DSE2036</strain>
    </source>
</reference>
<accession>A0A2V1E5I8</accession>